<gene>
    <name evidence="3" type="ORF">ACFSM5_12820</name>
</gene>
<protein>
    <submittedName>
        <fullName evidence="3">SMP-30/gluconolactonase/LRE family protein</fullName>
        <ecNumber evidence="3">3.1.1.99</ecNumber>
    </submittedName>
</protein>
<evidence type="ECO:0000256" key="1">
    <source>
        <dbReference type="ARBA" id="ARBA00008853"/>
    </source>
</evidence>
<reference evidence="4" key="1">
    <citation type="journal article" date="2019" name="Int. J. Syst. Evol. Microbiol.">
        <title>The Global Catalogue of Microorganisms (GCM) 10K type strain sequencing project: providing services to taxonomists for standard genome sequencing and annotation.</title>
        <authorList>
            <consortium name="The Broad Institute Genomics Platform"/>
            <consortium name="The Broad Institute Genome Sequencing Center for Infectious Disease"/>
            <person name="Wu L."/>
            <person name="Ma J."/>
        </authorList>
    </citation>
    <scope>NUCLEOTIDE SEQUENCE [LARGE SCALE GENOMIC DNA]</scope>
    <source>
        <strain evidence="4">CGMCC 1.19062</strain>
    </source>
</reference>
<evidence type="ECO:0000313" key="3">
    <source>
        <dbReference type="EMBL" id="MFD2263776.1"/>
    </source>
</evidence>
<sequence length="295" mass="31959">MSYQIDCLVDSRDGTGESPVWDARNNRLFWVDIPGKKVQMLDPASGATRTWMMPKVIGCLALFEENSLAVGLKDGVYRFDLSTEQLTLIAGIETDKPDNRVNDGKVGPDGAFWVGTMDDLNMPKLPLAALYRVTADGKVEKKVSDLKVSNGLAWSGDKKTMFHSDSRGPWVDRYDFDAATGDISNRTRILELTEAEGRPDGGACDIEGNYWSGGISAGVINKFSRDGKLLEKIPLPFPTPTMPCFGGPDMKTLYITSARGGQSDETLAKAPLTGGLFAMRVSVAGAPVARFGQPL</sequence>
<dbReference type="PANTHER" id="PTHR10907">
    <property type="entry name" value="REGUCALCIN"/>
    <property type="match status" value="1"/>
</dbReference>
<accession>A0ABW5DUY2</accession>
<dbReference type="InterPro" id="IPR011042">
    <property type="entry name" value="6-blade_b-propeller_TolB-like"/>
</dbReference>
<evidence type="ECO:0000313" key="4">
    <source>
        <dbReference type="Proteomes" id="UP001597295"/>
    </source>
</evidence>
<dbReference type="PANTHER" id="PTHR10907:SF47">
    <property type="entry name" value="REGUCALCIN"/>
    <property type="match status" value="1"/>
</dbReference>
<keyword evidence="4" id="KW-1185">Reference proteome</keyword>
<comment type="similarity">
    <text evidence="1">Belongs to the SMP-30/CGR1 family.</text>
</comment>
<dbReference type="InterPro" id="IPR013658">
    <property type="entry name" value="SGL"/>
</dbReference>
<comment type="caution">
    <text evidence="3">The sequence shown here is derived from an EMBL/GenBank/DDBJ whole genome shotgun (WGS) entry which is preliminary data.</text>
</comment>
<dbReference type="Pfam" id="PF08450">
    <property type="entry name" value="SGL"/>
    <property type="match status" value="1"/>
</dbReference>
<name>A0ABW5DUY2_9PROT</name>
<dbReference type="GO" id="GO:0016787">
    <property type="term" value="F:hydrolase activity"/>
    <property type="evidence" value="ECO:0007669"/>
    <property type="project" value="UniProtKB-KW"/>
</dbReference>
<dbReference type="EC" id="3.1.1.99" evidence="3"/>
<keyword evidence="3" id="KW-0378">Hydrolase</keyword>
<dbReference type="Gene3D" id="2.120.10.30">
    <property type="entry name" value="TolB, C-terminal domain"/>
    <property type="match status" value="1"/>
</dbReference>
<dbReference type="PRINTS" id="PR01790">
    <property type="entry name" value="SMP30FAMILY"/>
</dbReference>
<proteinExistence type="inferred from homology"/>
<dbReference type="RefSeq" id="WP_379876821.1">
    <property type="nucleotide sequence ID" value="NZ_JBHUIP010000012.1"/>
</dbReference>
<dbReference type="EMBL" id="JBHUIP010000012">
    <property type="protein sequence ID" value="MFD2263776.1"/>
    <property type="molecule type" value="Genomic_DNA"/>
</dbReference>
<dbReference type="Proteomes" id="UP001597295">
    <property type="component" value="Unassembled WGS sequence"/>
</dbReference>
<dbReference type="SUPFAM" id="SSF63829">
    <property type="entry name" value="Calcium-dependent phosphotriesterase"/>
    <property type="match status" value="1"/>
</dbReference>
<organism evidence="3 4">
    <name type="scientific">Lacibacterium aquatile</name>
    <dbReference type="NCBI Taxonomy" id="1168082"/>
    <lineage>
        <taxon>Bacteria</taxon>
        <taxon>Pseudomonadati</taxon>
        <taxon>Pseudomonadota</taxon>
        <taxon>Alphaproteobacteria</taxon>
        <taxon>Rhodospirillales</taxon>
        <taxon>Rhodospirillaceae</taxon>
    </lineage>
</organism>
<evidence type="ECO:0000259" key="2">
    <source>
        <dbReference type="Pfam" id="PF08450"/>
    </source>
</evidence>
<dbReference type="InterPro" id="IPR005511">
    <property type="entry name" value="SMP-30"/>
</dbReference>
<feature type="domain" description="SMP-30/Gluconolactonase/LRE-like region" evidence="2">
    <location>
        <begin position="16"/>
        <end position="259"/>
    </location>
</feature>